<sequence>MNKLIERLDKAFSLTEDLVNGLTIQELALTLGDLPSNIIGEQVWCIVGARESYLQAIIHNEWIGFSCSLNDLSSHSSVMDSLETSSRSLMENIQSVELNDTQTDFLFTLLEHEVMHHGQLIRYMYGNKLTFPESWTKRYTV</sequence>
<evidence type="ECO:0000313" key="1">
    <source>
        <dbReference type="EMBL" id="PRY83590.1"/>
    </source>
</evidence>
<dbReference type="InterPro" id="IPR034660">
    <property type="entry name" value="DinB/YfiT-like"/>
</dbReference>
<dbReference type="EMBL" id="PVTO01000003">
    <property type="protein sequence ID" value="PRY83590.1"/>
    <property type="molecule type" value="Genomic_DNA"/>
</dbReference>
<comment type="caution">
    <text evidence="1">The sequence shown here is derived from an EMBL/GenBank/DDBJ whole genome shotgun (WGS) entry which is preliminary data.</text>
</comment>
<proteinExistence type="predicted"/>
<evidence type="ECO:0008006" key="3">
    <source>
        <dbReference type="Google" id="ProtNLM"/>
    </source>
</evidence>
<name>A0A2T0WA65_9LACT</name>
<evidence type="ECO:0000313" key="2">
    <source>
        <dbReference type="Proteomes" id="UP000238205"/>
    </source>
</evidence>
<dbReference type="OrthoDB" id="2862789at2"/>
<dbReference type="RefSeq" id="WP_106190862.1">
    <property type="nucleotide sequence ID" value="NZ_PVTO01000003.1"/>
</dbReference>
<gene>
    <name evidence="1" type="ORF">CLV38_10313</name>
</gene>
<dbReference type="Gene3D" id="1.20.120.450">
    <property type="entry name" value="dinb family like domain"/>
    <property type="match status" value="1"/>
</dbReference>
<protein>
    <recommendedName>
        <fullName evidence="3">Damage-inducible protein DinB</fullName>
    </recommendedName>
</protein>
<organism evidence="1 2">
    <name type="scientific">Alkalibacterium olivapovliticus</name>
    <dbReference type="NCBI Taxonomy" id="99907"/>
    <lineage>
        <taxon>Bacteria</taxon>
        <taxon>Bacillati</taxon>
        <taxon>Bacillota</taxon>
        <taxon>Bacilli</taxon>
        <taxon>Lactobacillales</taxon>
        <taxon>Carnobacteriaceae</taxon>
        <taxon>Alkalibacterium</taxon>
    </lineage>
</organism>
<dbReference type="Proteomes" id="UP000238205">
    <property type="component" value="Unassembled WGS sequence"/>
</dbReference>
<keyword evidence="2" id="KW-1185">Reference proteome</keyword>
<accession>A0A2T0WA65</accession>
<reference evidence="1 2" key="1">
    <citation type="submission" date="2018-03" db="EMBL/GenBank/DDBJ databases">
        <title>Genomic Encyclopedia of Archaeal and Bacterial Type Strains, Phase II (KMG-II): from individual species to whole genera.</title>
        <authorList>
            <person name="Goeker M."/>
        </authorList>
    </citation>
    <scope>NUCLEOTIDE SEQUENCE [LARGE SCALE GENOMIC DNA]</scope>
    <source>
        <strain evidence="1 2">DSM 13175</strain>
    </source>
</reference>
<dbReference type="SUPFAM" id="SSF109854">
    <property type="entry name" value="DinB/YfiT-like putative metalloenzymes"/>
    <property type="match status" value="1"/>
</dbReference>
<dbReference type="AlphaFoldDB" id="A0A2T0WA65"/>